<sequence length="144" mass="16055">MRCQKINTKFEAAGRVKVAVTLMSMWSAPGYVPSSGVQIAFIVRASAGEHEDTIESIARKSGKRIKEDDLLDITKERSHSGVCTYEYTRGTIEIPANHVVVEVGSTDICTNNSIQSWVNILDKESLNKYYLELSDYYATLATEE</sequence>
<comment type="caution">
    <text evidence="1">The sequence shown here is derived from an EMBL/GenBank/DDBJ whole genome shotgun (WGS) entry which is preliminary data.</text>
</comment>
<reference evidence="1" key="1">
    <citation type="journal article" date="2015" name="Nature">
        <title>Complex archaea that bridge the gap between prokaryotes and eukaryotes.</title>
        <authorList>
            <person name="Spang A."/>
            <person name="Saw J.H."/>
            <person name="Jorgensen S.L."/>
            <person name="Zaremba-Niedzwiedzka K."/>
            <person name="Martijn J."/>
            <person name="Lind A.E."/>
            <person name="van Eijk R."/>
            <person name="Schleper C."/>
            <person name="Guy L."/>
            <person name="Ettema T.J."/>
        </authorList>
    </citation>
    <scope>NUCLEOTIDE SEQUENCE</scope>
</reference>
<gene>
    <name evidence="1" type="ORF">LCGC14_1215240</name>
</gene>
<dbReference type="AlphaFoldDB" id="A0A0F9PHG3"/>
<protein>
    <submittedName>
        <fullName evidence="1">Uncharacterized protein</fullName>
    </submittedName>
</protein>
<name>A0A0F9PHG3_9ZZZZ</name>
<organism evidence="1">
    <name type="scientific">marine sediment metagenome</name>
    <dbReference type="NCBI Taxonomy" id="412755"/>
    <lineage>
        <taxon>unclassified sequences</taxon>
        <taxon>metagenomes</taxon>
        <taxon>ecological metagenomes</taxon>
    </lineage>
</organism>
<accession>A0A0F9PHG3</accession>
<evidence type="ECO:0000313" key="1">
    <source>
        <dbReference type="EMBL" id="KKM92752.1"/>
    </source>
</evidence>
<dbReference type="EMBL" id="LAZR01006352">
    <property type="protein sequence ID" value="KKM92752.1"/>
    <property type="molecule type" value="Genomic_DNA"/>
</dbReference>
<proteinExistence type="predicted"/>